<proteinExistence type="predicted"/>
<dbReference type="Proteomes" id="UP000242645">
    <property type="component" value="Chromosome"/>
</dbReference>
<dbReference type="Pfam" id="PF19842">
    <property type="entry name" value="YqeC"/>
    <property type="match status" value="1"/>
</dbReference>
<dbReference type="OrthoDB" id="368187at2"/>
<evidence type="ECO:0000313" key="1">
    <source>
        <dbReference type="EMBL" id="BAV91521.1"/>
    </source>
</evidence>
<evidence type="ECO:0000313" key="2">
    <source>
        <dbReference type="Proteomes" id="UP000242645"/>
    </source>
</evidence>
<dbReference type="KEGG" id="dtr:RSDT_0009"/>
<reference evidence="1 2" key="1">
    <citation type="journal article" date="2017" name="ISME J.">
        <title>Genome of 'Ca. Desulfovibrio trichonymphae', an H2-oxidizing bacterium in a tripartite symbiotic system within a protist cell in the termite gut.</title>
        <authorList>
            <person name="Kuwahara H."/>
            <person name="Yuki M."/>
            <person name="Izawa K."/>
            <person name="Ohkuma M."/>
            <person name="Hongoh Y."/>
        </authorList>
    </citation>
    <scope>NUCLEOTIDE SEQUENCE [LARGE SCALE GENOMIC DNA]</scope>
    <source>
        <strain evidence="1 2">Rs-N31</strain>
    </source>
</reference>
<dbReference type="NCBIfam" id="TIGR03172">
    <property type="entry name" value="selenium cofactor biosynthesis protein YqeC"/>
    <property type="match status" value="1"/>
</dbReference>
<sequence>MHRETVSLQKELEALGPGIVCLTGGGGKTTLLYALGAGIAKARNKVLCTTTTKMHRPQPAAKLCAVFASDPAVLSMPREGALFAARPCPPGGDPHKVYGYSGAEVDALFRRGAGIWIIVEADGAAGRPLKAPAPHEPVIPAETNVVIGVIGLCGLSQPFTPETVFRTERFTAVTGLAPGEHISPEAVATLVLHPEGLFKNSPDSSARLLFCNQSDLPVALKKGDALAEAVFSRNAAFLHAVYLGSARTEQTKCRKLLPDRPA</sequence>
<name>A0A1J1DNW2_9BACT</name>
<dbReference type="AlphaFoldDB" id="A0A1J1DNW2"/>
<organism evidence="1 2">
    <name type="scientific">Candidatus Desulfovibrio trichonymphae</name>
    <dbReference type="NCBI Taxonomy" id="1725232"/>
    <lineage>
        <taxon>Bacteria</taxon>
        <taxon>Pseudomonadati</taxon>
        <taxon>Thermodesulfobacteriota</taxon>
        <taxon>Desulfovibrionia</taxon>
        <taxon>Desulfovibrionales</taxon>
        <taxon>Desulfovibrionaceae</taxon>
        <taxon>Desulfovibrio</taxon>
    </lineage>
</organism>
<dbReference type="InterPro" id="IPR017587">
    <property type="entry name" value="YqeC"/>
</dbReference>
<gene>
    <name evidence="1" type="primary">yqeC</name>
    <name evidence="1" type="ORF">RSDT_0009</name>
</gene>
<dbReference type="EMBL" id="AP017368">
    <property type="protein sequence ID" value="BAV91521.1"/>
    <property type="molecule type" value="Genomic_DNA"/>
</dbReference>
<protein>
    <submittedName>
        <fullName evidence="1">YqeC-like putative molybdenum hydroxylase maturation protein</fullName>
    </submittedName>
</protein>
<keyword evidence="2" id="KW-1185">Reference proteome</keyword>
<accession>A0A1J1DNW2</accession>
<dbReference type="RefSeq" id="WP_096399071.1">
    <property type="nucleotide sequence ID" value="NZ_AP017368.1"/>
</dbReference>